<gene>
    <name evidence="5" type="ORF">EsVE80_00820</name>
</gene>
<dbReference type="InterPro" id="IPR036390">
    <property type="entry name" value="WH_DNA-bd_sf"/>
</dbReference>
<dbReference type="Proteomes" id="UP000502998">
    <property type="component" value="Chromosome"/>
</dbReference>
<dbReference type="PROSITE" id="PS50949">
    <property type="entry name" value="HTH_GNTR"/>
    <property type="match status" value="1"/>
</dbReference>
<dbReference type="KEGG" id="esg:EsVE80_00820"/>
<dbReference type="InterPro" id="IPR036388">
    <property type="entry name" value="WH-like_DNA-bd_sf"/>
</dbReference>
<dbReference type="Gene3D" id="3.40.1410.10">
    <property type="entry name" value="Chorismate lyase-like"/>
    <property type="match status" value="1"/>
</dbReference>
<dbReference type="Pfam" id="PF07702">
    <property type="entry name" value="UTRA"/>
    <property type="match status" value="1"/>
</dbReference>
<dbReference type="SUPFAM" id="SSF64288">
    <property type="entry name" value="Chorismate lyase-like"/>
    <property type="match status" value="1"/>
</dbReference>
<dbReference type="GO" id="GO:0003700">
    <property type="term" value="F:DNA-binding transcription factor activity"/>
    <property type="evidence" value="ECO:0007669"/>
    <property type="project" value="InterPro"/>
</dbReference>
<dbReference type="Pfam" id="PF00392">
    <property type="entry name" value="GntR"/>
    <property type="match status" value="1"/>
</dbReference>
<dbReference type="EMBL" id="AP022822">
    <property type="protein sequence ID" value="BCA84559.1"/>
    <property type="molecule type" value="Genomic_DNA"/>
</dbReference>
<evidence type="ECO:0000313" key="6">
    <source>
        <dbReference type="Proteomes" id="UP000502998"/>
    </source>
</evidence>
<keyword evidence="2" id="KW-0238">DNA-binding</keyword>
<protein>
    <submittedName>
        <fullName evidence="5">GntR family transcriptional regulator</fullName>
    </submittedName>
</protein>
<dbReference type="PANTHER" id="PTHR44846">
    <property type="entry name" value="MANNOSYL-D-GLYCERATE TRANSPORT/METABOLISM SYSTEM REPRESSOR MNGR-RELATED"/>
    <property type="match status" value="1"/>
</dbReference>
<organism evidence="5 6">
    <name type="scientific">Enterococcus saigonensis</name>
    <dbReference type="NCBI Taxonomy" id="1805431"/>
    <lineage>
        <taxon>Bacteria</taxon>
        <taxon>Bacillati</taxon>
        <taxon>Bacillota</taxon>
        <taxon>Bacilli</taxon>
        <taxon>Lactobacillales</taxon>
        <taxon>Enterococcaceae</taxon>
        <taxon>Enterococcus</taxon>
    </lineage>
</organism>
<evidence type="ECO:0000256" key="1">
    <source>
        <dbReference type="ARBA" id="ARBA00023015"/>
    </source>
</evidence>
<dbReference type="InterPro" id="IPR000524">
    <property type="entry name" value="Tscrpt_reg_HTH_GntR"/>
</dbReference>
<dbReference type="GO" id="GO:0045892">
    <property type="term" value="P:negative regulation of DNA-templated transcription"/>
    <property type="evidence" value="ECO:0007669"/>
    <property type="project" value="TreeGrafter"/>
</dbReference>
<dbReference type="SUPFAM" id="SSF46785">
    <property type="entry name" value="Winged helix' DNA-binding domain"/>
    <property type="match status" value="1"/>
</dbReference>
<name>A0A679I943_9ENTE</name>
<proteinExistence type="predicted"/>
<dbReference type="SMART" id="SM00866">
    <property type="entry name" value="UTRA"/>
    <property type="match status" value="1"/>
</dbReference>
<evidence type="ECO:0000313" key="5">
    <source>
        <dbReference type="EMBL" id="BCA84559.1"/>
    </source>
</evidence>
<dbReference type="InterPro" id="IPR028978">
    <property type="entry name" value="Chorismate_lyase_/UTRA_dom_sf"/>
</dbReference>
<keyword evidence="1" id="KW-0805">Transcription regulation</keyword>
<reference evidence="5 6" key="1">
    <citation type="submission" date="2020-02" db="EMBL/GenBank/DDBJ databases">
        <title>Characterization of vanA genotype vancomycin-resistant Enterococcus saigonensis VE80.</title>
        <authorList>
            <person name="Harada T."/>
            <person name="Motooka D."/>
            <person name="Nakamura S."/>
            <person name="Yamamoto Y."/>
            <person name="Kawahara R."/>
            <person name="Kawatsu K."/>
        </authorList>
    </citation>
    <scope>NUCLEOTIDE SEQUENCE [LARGE SCALE GENOMIC DNA]</scope>
    <source>
        <strain evidence="5 6">VE80</strain>
    </source>
</reference>
<feature type="domain" description="HTH gntR-type" evidence="4">
    <location>
        <begin position="2"/>
        <end position="70"/>
    </location>
</feature>
<sequence length="233" mass="27174">MQPKYLKIKNDLLQKIRLGEFEPGDQFYSESELTKMYNVSSITVIRALKELVNEGYLFSIQGKGRFVSKGKLGQTVHFTDIELFPDQETSVEVISISKSSDNRIKSILSVSDTETIYRFERLRKSNGVPFFLQYSYLSSRYISEDDVKHPERFISIYDKMREDYGLHLTTAPSVEYYKICFPTPNPMAQLLCIDDKSPTSFVERTTFLENGKPVEFIQSYKRWDYYCSKIDSL</sequence>
<dbReference type="InterPro" id="IPR050679">
    <property type="entry name" value="Bact_HTH_transcr_reg"/>
</dbReference>
<dbReference type="RefSeq" id="WP_173101961.1">
    <property type="nucleotide sequence ID" value="NZ_AP022822.1"/>
</dbReference>
<dbReference type="Gene3D" id="1.10.10.10">
    <property type="entry name" value="Winged helix-like DNA-binding domain superfamily/Winged helix DNA-binding domain"/>
    <property type="match status" value="1"/>
</dbReference>
<dbReference type="InterPro" id="IPR011663">
    <property type="entry name" value="UTRA"/>
</dbReference>
<keyword evidence="6" id="KW-1185">Reference proteome</keyword>
<dbReference type="CDD" id="cd07377">
    <property type="entry name" value="WHTH_GntR"/>
    <property type="match status" value="1"/>
</dbReference>
<evidence type="ECO:0000259" key="4">
    <source>
        <dbReference type="PROSITE" id="PS50949"/>
    </source>
</evidence>
<evidence type="ECO:0000256" key="3">
    <source>
        <dbReference type="ARBA" id="ARBA00023163"/>
    </source>
</evidence>
<accession>A0A679I943</accession>
<keyword evidence="3" id="KW-0804">Transcription</keyword>
<dbReference type="GO" id="GO:0003677">
    <property type="term" value="F:DNA binding"/>
    <property type="evidence" value="ECO:0007669"/>
    <property type="project" value="UniProtKB-KW"/>
</dbReference>
<dbReference type="PANTHER" id="PTHR44846:SF17">
    <property type="entry name" value="GNTR-FAMILY TRANSCRIPTIONAL REGULATOR"/>
    <property type="match status" value="1"/>
</dbReference>
<dbReference type="AlphaFoldDB" id="A0A679I943"/>
<dbReference type="SMART" id="SM00345">
    <property type="entry name" value="HTH_GNTR"/>
    <property type="match status" value="1"/>
</dbReference>
<evidence type="ECO:0000256" key="2">
    <source>
        <dbReference type="ARBA" id="ARBA00023125"/>
    </source>
</evidence>